<keyword evidence="1" id="KW-1133">Transmembrane helix</keyword>
<feature type="transmembrane region" description="Helical" evidence="1">
    <location>
        <begin position="339"/>
        <end position="358"/>
    </location>
</feature>
<keyword evidence="1" id="KW-0472">Membrane</keyword>
<evidence type="ECO:0000256" key="1">
    <source>
        <dbReference type="SAM" id="Phobius"/>
    </source>
</evidence>
<feature type="transmembrane region" description="Helical" evidence="1">
    <location>
        <begin position="364"/>
        <end position="389"/>
    </location>
</feature>
<dbReference type="EMBL" id="CP089982">
    <property type="protein sequence ID" value="WXA96458.1"/>
    <property type="molecule type" value="Genomic_DNA"/>
</dbReference>
<feature type="transmembrane region" description="Helical" evidence="1">
    <location>
        <begin position="190"/>
        <end position="211"/>
    </location>
</feature>
<feature type="transmembrane region" description="Helical" evidence="1">
    <location>
        <begin position="68"/>
        <end position="89"/>
    </location>
</feature>
<organism evidence="2 3">
    <name type="scientific">Pendulispora brunnea</name>
    <dbReference type="NCBI Taxonomy" id="2905690"/>
    <lineage>
        <taxon>Bacteria</taxon>
        <taxon>Pseudomonadati</taxon>
        <taxon>Myxococcota</taxon>
        <taxon>Myxococcia</taxon>
        <taxon>Myxococcales</taxon>
        <taxon>Sorangiineae</taxon>
        <taxon>Pendulisporaceae</taxon>
        <taxon>Pendulispora</taxon>
    </lineage>
</organism>
<evidence type="ECO:0000313" key="2">
    <source>
        <dbReference type="EMBL" id="WXA96458.1"/>
    </source>
</evidence>
<accession>A0ABZ2KGK9</accession>
<protein>
    <submittedName>
        <fullName evidence="2">Exopolysaccharide Pel transporter PelG</fullName>
    </submittedName>
</protein>
<feature type="transmembrane region" description="Helical" evidence="1">
    <location>
        <begin position="231"/>
        <end position="254"/>
    </location>
</feature>
<dbReference type="Proteomes" id="UP001379533">
    <property type="component" value="Chromosome"/>
</dbReference>
<reference evidence="2 3" key="1">
    <citation type="submission" date="2021-12" db="EMBL/GenBank/DDBJ databases">
        <title>Discovery of the Pendulisporaceae a myxobacterial family with distinct sporulation behavior and unique specialized metabolism.</title>
        <authorList>
            <person name="Garcia R."/>
            <person name="Popoff A."/>
            <person name="Bader C.D."/>
            <person name="Loehr J."/>
            <person name="Walesch S."/>
            <person name="Walt C."/>
            <person name="Boldt J."/>
            <person name="Bunk B."/>
            <person name="Haeckl F.J.F.P.J."/>
            <person name="Gunesch A.P."/>
            <person name="Birkelbach J."/>
            <person name="Nuebel U."/>
            <person name="Pietschmann T."/>
            <person name="Bach T."/>
            <person name="Mueller R."/>
        </authorList>
    </citation>
    <scope>NUCLEOTIDE SEQUENCE [LARGE SCALE GENOMIC DNA]</scope>
    <source>
        <strain evidence="2 3">MSr12523</strain>
    </source>
</reference>
<name>A0ABZ2KGK9_9BACT</name>
<feature type="transmembrane region" description="Helical" evidence="1">
    <location>
        <begin position="422"/>
        <end position="442"/>
    </location>
</feature>
<feature type="transmembrane region" description="Helical" evidence="1">
    <location>
        <begin position="396"/>
        <end position="416"/>
    </location>
</feature>
<dbReference type="Pfam" id="PF16933">
    <property type="entry name" value="PelG"/>
    <property type="match status" value="1"/>
</dbReference>
<keyword evidence="3" id="KW-1185">Reference proteome</keyword>
<gene>
    <name evidence="2" type="primary">pelG</name>
    <name evidence="2" type="ORF">LZC95_06345</name>
</gene>
<feature type="transmembrane region" description="Helical" evidence="1">
    <location>
        <begin position="101"/>
        <end position="127"/>
    </location>
</feature>
<proteinExistence type="predicted"/>
<keyword evidence="1" id="KW-0812">Transmembrane</keyword>
<sequence length="456" mass="50837">MAGIGFELRQHLQKESYTDLFRAYLVAGVVGSGPWLISICSLLLINFWGHAYSRDPEAITQFSATVTHLMATSLVVSGLVQLLFTRYVADRIFQKNADAIVPNLFGVLLLTVIGTGTLGSLVSLLLFPEGGHLAFRALLVTGFVLLCNTWVLTVLFSGMKAYRSVVVIFLGGYTVTVGASLALASYGAGGYLAGFCLGHGLMFFCMLVMVLRQYPSQRFIAFDFLNKKRVFPELALTGCLFNAAIWADKFIFWWNPVTSEPLIGPIRYSVVYDIPIFVAYLSIIPGMAVFFVRIETDFAESYELYYTAVRQGETLNELRRLRNGLVEAARAGIYDIFRIQGLAVAVLLLIGSKVLNLFRIPPFYLYLFRIDVVGVGFQVVLLGLFTILFYLDYRKLVLYMCAFFLVANVVLSLVSLHLGPRFYGFGFAVAVALTSVLTLGLLSRKLDRLDYETFMR</sequence>
<feature type="transmembrane region" description="Helical" evidence="1">
    <location>
        <begin position="165"/>
        <end position="184"/>
    </location>
</feature>
<feature type="transmembrane region" description="Helical" evidence="1">
    <location>
        <begin position="21"/>
        <end position="48"/>
    </location>
</feature>
<feature type="transmembrane region" description="Helical" evidence="1">
    <location>
        <begin position="133"/>
        <end position="158"/>
    </location>
</feature>
<dbReference type="RefSeq" id="WP_394847074.1">
    <property type="nucleotide sequence ID" value="NZ_CP089982.1"/>
</dbReference>
<feature type="transmembrane region" description="Helical" evidence="1">
    <location>
        <begin position="274"/>
        <end position="292"/>
    </location>
</feature>
<evidence type="ECO:0000313" key="3">
    <source>
        <dbReference type="Proteomes" id="UP001379533"/>
    </source>
</evidence>
<dbReference type="InterPro" id="IPR031617">
    <property type="entry name" value="PelG"/>
</dbReference>